<dbReference type="EC" id="5.2.1.8" evidence="4"/>
<comment type="similarity">
    <text evidence="3">Belongs to the cyclophilin-type PPIase family. PPIase D subfamily.</text>
</comment>
<dbReference type="PRINTS" id="PR00153">
    <property type="entry name" value="CSAPPISMRASE"/>
</dbReference>
<gene>
    <name evidence="12" type="ORF">SmJEL517_g03386</name>
</gene>
<dbReference type="InterPro" id="IPR019734">
    <property type="entry name" value="TPR_rpt"/>
</dbReference>
<dbReference type="SUPFAM" id="SSF50891">
    <property type="entry name" value="Cyclophilin-like"/>
    <property type="match status" value="1"/>
</dbReference>
<evidence type="ECO:0000256" key="3">
    <source>
        <dbReference type="ARBA" id="ARBA00010898"/>
    </source>
</evidence>
<evidence type="ECO:0000256" key="8">
    <source>
        <dbReference type="ARBA" id="ARBA00023110"/>
    </source>
</evidence>
<dbReference type="PROSITE" id="PS00170">
    <property type="entry name" value="CSA_PPIASE_1"/>
    <property type="match status" value="1"/>
</dbReference>
<dbReference type="CDD" id="cd01926">
    <property type="entry name" value="cyclophilin_ABH_like"/>
    <property type="match status" value="1"/>
</dbReference>
<dbReference type="InterPro" id="IPR011990">
    <property type="entry name" value="TPR-like_helical_dom_sf"/>
</dbReference>
<name>A0A507C774_9FUNG</name>
<keyword evidence="5" id="KW-0963">Cytoplasm</keyword>
<sequence>MVVRVFFDITIGSEDVGRIVFELYTGVVPKTAENFRALCTGEKGVGREGKPLHFANSTFHRIIKSFMLQGGDFTRGNGTGGESIYGEKFDDENFELKHEKAGLLSMANSGPGTNGSQFFITTVPTPHLDGKHVVFGRVIKGMAVVRKMENTPTGANDVPEMPVVIAKCGELAEGEDDGVSSNAGIPDYPEDYEGDTSESGMLSVGSTLKALGTEKFKAGDYKAALNEYMKAVRYLDVLPSESKQALLVPCLLNAAQAALKDSNWSVATDTATRVVDMQDGKATLSDDDRAKALFRRATALKERKDMEAAIDDLQMAAKIKPEDALIKRELVVVQKLVKDKKDKEKKAFAKMFE</sequence>
<dbReference type="InterPro" id="IPR020892">
    <property type="entry name" value="Cyclophilin-type_PPIase_CS"/>
</dbReference>
<dbReference type="Proteomes" id="UP000319731">
    <property type="component" value="Unassembled WGS sequence"/>
</dbReference>
<proteinExistence type="inferred from homology"/>
<dbReference type="SUPFAM" id="SSF48452">
    <property type="entry name" value="TPR-like"/>
    <property type="match status" value="1"/>
</dbReference>
<dbReference type="PANTHER" id="PTHR11071">
    <property type="entry name" value="PEPTIDYL-PROLYL CIS-TRANS ISOMERASE"/>
    <property type="match status" value="1"/>
</dbReference>
<comment type="caution">
    <text evidence="12">The sequence shown here is derived from an EMBL/GenBank/DDBJ whole genome shotgun (WGS) entry which is preliminary data.</text>
</comment>
<dbReference type="GeneID" id="42004611"/>
<dbReference type="RefSeq" id="XP_031024798.1">
    <property type="nucleotide sequence ID" value="XM_031169314.1"/>
</dbReference>
<organism evidence="12 13">
    <name type="scientific">Synchytrium microbalum</name>
    <dbReference type="NCBI Taxonomy" id="1806994"/>
    <lineage>
        <taxon>Eukaryota</taxon>
        <taxon>Fungi</taxon>
        <taxon>Fungi incertae sedis</taxon>
        <taxon>Chytridiomycota</taxon>
        <taxon>Chytridiomycota incertae sedis</taxon>
        <taxon>Chytridiomycetes</taxon>
        <taxon>Synchytriales</taxon>
        <taxon>Synchytriaceae</taxon>
        <taxon>Synchytrium</taxon>
    </lineage>
</organism>
<dbReference type="InterPro" id="IPR029000">
    <property type="entry name" value="Cyclophilin-like_dom_sf"/>
</dbReference>
<comment type="subcellular location">
    <subcellularLocation>
        <location evidence="2">Cytoplasm</location>
    </subcellularLocation>
</comment>
<dbReference type="EMBL" id="QEAO01000017">
    <property type="protein sequence ID" value="TPX33914.1"/>
    <property type="molecule type" value="Genomic_DNA"/>
</dbReference>
<evidence type="ECO:0000256" key="10">
    <source>
        <dbReference type="PROSITE-ProRule" id="PRU00339"/>
    </source>
</evidence>
<comment type="catalytic activity">
    <reaction evidence="1">
        <text>[protein]-peptidylproline (omega=180) = [protein]-peptidylproline (omega=0)</text>
        <dbReference type="Rhea" id="RHEA:16237"/>
        <dbReference type="Rhea" id="RHEA-COMP:10747"/>
        <dbReference type="Rhea" id="RHEA-COMP:10748"/>
        <dbReference type="ChEBI" id="CHEBI:83833"/>
        <dbReference type="ChEBI" id="CHEBI:83834"/>
        <dbReference type="EC" id="5.2.1.8"/>
    </reaction>
</comment>
<keyword evidence="7 10" id="KW-0802">TPR repeat</keyword>
<feature type="domain" description="PPIase cyclophilin-type" evidence="11">
    <location>
        <begin position="6"/>
        <end position="170"/>
    </location>
</feature>
<dbReference type="AlphaFoldDB" id="A0A507C774"/>
<evidence type="ECO:0000256" key="9">
    <source>
        <dbReference type="ARBA" id="ARBA00023235"/>
    </source>
</evidence>
<dbReference type="GO" id="GO:0016018">
    <property type="term" value="F:cyclosporin A binding"/>
    <property type="evidence" value="ECO:0007669"/>
    <property type="project" value="TreeGrafter"/>
</dbReference>
<evidence type="ECO:0000256" key="1">
    <source>
        <dbReference type="ARBA" id="ARBA00000971"/>
    </source>
</evidence>
<evidence type="ECO:0000313" key="13">
    <source>
        <dbReference type="Proteomes" id="UP000319731"/>
    </source>
</evidence>
<dbReference type="PANTHER" id="PTHR11071:SF561">
    <property type="entry name" value="PEPTIDYL-PROLYL CIS-TRANS ISOMERASE D-RELATED"/>
    <property type="match status" value="1"/>
</dbReference>
<evidence type="ECO:0000313" key="12">
    <source>
        <dbReference type="EMBL" id="TPX33914.1"/>
    </source>
</evidence>
<keyword evidence="6" id="KW-0677">Repeat</keyword>
<dbReference type="Gene3D" id="2.40.100.10">
    <property type="entry name" value="Cyclophilin-like"/>
    <property type="match status" value="1"/>
</dbReference>
<dbReference type="PROSITE" id="PS50072">
    <property type="entry name" value="CSA_PPIASE_2"/>
    <property type="match status" value="1"/>
</dbReference>
<dbReference type="Gene3D" id="1.25.40.10">
    <property type="entry name" value="Tetratricopeptide repeat domain"/>
    <property type="match status" value="1"/>
</dbReference>
<dbReference type="PROSITE" id="PS50005">
    <property type="entry name" value="TPR"/>
    <property type="match status" value="1"/>
</dbReference>
<keyword evidence="9" id="KW-0413">Isomerase</keyword>
<accession>A0A507C774</accession>
<dbReference type="GO" id="GO:0042026">
    <property type="term" value="P:protein refolding"/>
    <property type="evidence" value="ECO:0007669"/>
    <property type="project" value="UniProtKB-ARBA"/>
</dbReference>
<dbReference type="Pfam" id="PF00160">
    <property type="entry name" value="Pro_isomerase"/>
    <property type="match status" value="1"/>
</dbReference>
<dbReference type="SMART" id="SM00028">
    <property type="entry name" value="TPR"/>
    <property type="match status" value="2"/>
</dbReference>
<evidence type="ECO:0000259" key="11">
    <source>
        <dbReference type="PROSITE" id="PS50072"/>
    </source>
</evidence>
<reference evidence="12 13" key="1">
    <citation type="journal article" date="2019" name="Sci. Rep.">
        <title>Comparative genomics of chytrid fungi reveal insights into the obligate biotrophic and pathogenic lifestyle of Synchytrium endobioticum.</title>
        <authorList>
            <person name="van de Vossenberg B.T.L.H."/>
            <person name="Warris S."/>
            <person name="Nguyen H.D.T."/>
            <person name="van Gent-Pelzer M.P.E."/>
            <person name="Joly D.L."/>
            <person name="van de Geest H.C."/>
            <person name="Bonants P.J.M."/>
            <person name="Smith D.S."/>
            <person name="Levesque C.A."/>
            <person name="van der Lee T.A.J."/>
        </authorList>
    </citation>
    <scope>NUCLEOTIDE SEQUENCE [LARGE SCALE GENOMIC DNA]</scope>
    <source>
        <strain evidence="12 13">JEL517</strain>
    </source>
</reference>
<dbReference type="InterPro" id="IPR002130">
    <property type="entry name" value="Cyclophilin-type_PPIase_dom"/>
</dbReference>
<dbReference type="OrthoDB" id="407558at2759"/>
<evidence type="ECO:0000256" key="4">
    <source>
        <dbReference type="ARBA" id="ARBA00013194"/>
    </source>
</evidence>
<dbReference type="FunFam" id="1.25.40.10:FF:000029">
    <property type="entry name" value="peptidyl-prolyl cis-trans isomerase D"/>
    <property type="match status" value="1"/>
</dbReference>
<feature type="repeat" description="TPR" evidence="10">
    <location>
        <begin position="290"/>
        <end position="323"/>
    </location>
</feature>
<keyword evidence="8" id="KW-0697">Rotamase</keyword>
<evidence type="ECO:0000256" key="7">
    <source>
        <dbReference type="ARBA" id="ARBA00022803"/>
    </source>
</evidence>
<protein>
    <recommendedName>
        <fullName evidence="4">peptidylprolyl isomerase</fullName>
        <ecNumber evidence="4">5.2.1.8</ecNumber>
    </recommendedName>
</protein>
<evidence type="ECO:0000256" key="6">
    <source>
        <dbReference type="ARBA" id="ARBA00022737"/>
    </source>
</evidence>
<dbReference type="STRING" id="1806994.A0A507C774"/>
<dbReference type="GO" id="GO:0003755">
    <property type="term" value="F:peptidyl-prolyl cis-trans isomerase activity"/>
    <property type="evidence" value="ECO:0007669"/>
    <property type="project" value="UniProtKB-KW"/>
</dbReference>
<dbReference type="GO" id="GO:0005737">
    <property type="term" value="C:cytoplasm"/>
    <property type="evidence" value="ECO:0007669"/>
    <property type="project" value="UniProtKB-SubCell"/>
</dbReference>
<dbReference type="FunFam" id="2.40.100.10:FF:000009">
    <property type="entry name" value="Peptidyl-prolyl cis-trans isomerase D"/>
    <property type="match status" value="1"/>
</dbReference>
<evidence type="ECO:0000256" key="5">
    <source>
        <dbReference type="ARBA" id="ARBA00022490"/>
    </source>
</evidence>
<keyword evidence="13" id="KW-1185">Reference proteome</keyword>
<evidence type="ECO:0000256" key="2">
    <source>
        <dbReference type="ARBA" id="ARBA00004496"/>
    </source>
</evidence>